<feature type="region of interest" description="Disordered" evidence="4">
    <location>
        <begin position="269"/>
        <end position="290"/>
    </location>
</feature>
<dbReference type="Proteomes" id="UP000294911">
    <property type="component" value="Unassembled WGS sequence"/>
</dbReference>
<sequence>MGRVTVRRPVRMIGPRGERQRPDALAAEEPLELRVNGKALAVTMRTPGHDVELAHGFLLSEGVIGGKADIAVARYCDGKGPDGKNTYNVLDVSLAAGVDPPDVGVERNFYTTSSCGVCGKAALDAVRLRTRFDPGSAALRVPPELLAELPGTLRERQRVFASTGGLHAAGLFTTAGEALAVREDVGRHNAVDKVLGWGVLEGRVPLREQILLVSGRASFELVQKAAMAGIPMLAAVSAPSSLAVELAEENGITLVGFLRGSSMNVYTGGHRIPETDTPESTAPSYARHAG</sequence>
<organism evidence="5 6">
    <name type="scientific">Tamaricihabitans halophyticus</name>
    <dbReference type="NCBI Taxonomy" id="1262583"/>
    <lineage>
        <taxon>Bacteria</taxon>
        <taxon>Bacillati</taxon>
        <taxon>Actinomycetota</taxon>
        <taxon>Actinomycetes</taxon>
        <taxon>Pseudonocardiales</taxon>
        <taxon>Pseudonocardiaceae</taxon>
        <taxon>Tamaricihabitans</taxon>
    </lineage>
</organism>
<dbReference type="RefSeq" id="WP_132878843.1">
    <property type="nucleotide sequence ID" value="NZ_SLXQ01000010.1"/>
</dbReference>
<comment type="caution">
    <text evidence="3">Lacks conserved residue(s) required for the propagation of feature annotation.</text>
</comment>
<dbReference type="Gene3D" id="3.40.140.10">
    <property type="entry name" value="Cytidine Deaminase, domain 2"/>
    <property type="match status" value="1"/>
</dbReference>
<evidence type="ECO:0000313" key="6">
    <source>
        <dbReference type="Proteomes" id="UP000294911"/>
    </source>
</evidence>
<dbReference type="Gene3D" id="3.10.20.10">
    <property type="match status" value="1"/>
</dbReference>
<dbReference type="GO" id="GO:0005737">
    <property type="term" value="C:cytoplasm"/>
    <property type="evidence" value="ECO:0007669"/>
    <property type="project" value="UniProtKB-SubCell"/>
</dbReference>
<dbReference type="NCBIfam" id="TIGR00129">
    <property type="entry name" value="fdhD_narQ"/>
    <property type="match status" value="1"/>
</dbReference>
<protein>
    <recommendedName>
        <fullName evidence="3">Sulfur carrier protein FdhD</fullName>
    </recommendedName>
</protein>
<evidence type="ECO:0000256" key="3">
    <source>
        <dbReference type="HAMAP-Rule" id="MF_00187"/>
    </source>
</evidence>
<evidence type="ECO:0000256" key="4">
    <source>
        <dbReference type="SAM" id="MobiDB-lite"/>
    </source>
</evidence>
<keyword evidence="6" id="KW-1185">Reference proteome</keyword>
<dbReference type="PANTHER" id="PTHR30592:SF1">
    <property type="entry name" value="SULFUR CARRIER PROTEIN FDHD"/>
    <property type="match status" value="1"/>
</dbReference>
<feature type="active site" description="Cysteine persulfide intermediate" evidence="3">
    <location>
        <position position="115"/>
    </location>
</feature>
<dbReference type="AlphaFoldDB" id="A0A4R2QJA8"/>
<keyword evidence="1 3" id="KW-0963">Cytoplasm</keyword>
<comment type="caution">
    <text evidence="5">The sequence shown here is derived from an EMBL/GenBank/DDBJ whole genome shotgun (WGS) entry which is preliminary data.</text>
</comment>
<dbReference type="InterPro" id="IPR003786">
    <property type="entry name" value="FdhD"/>
</dbReference>
<dbReference type="HAMAP" id="MF_00187">
    <property type="entry name" value="FdhD"/>
    <property type="match status" value="1"/>
</dbReference>
<dbReference type="Pfam" id="PF02634">
    <property type="entry name" value="FdhD-NarQ"/>
    <property type="match status" value="1"/>
</dbReference>
<evidence type="ECO:0000313" key="5">
    <source>
        <dbReference type="EMBL" id="TCP48568.1"/>
    </source>
</evidence>
<reference evidence="5 6" key="1">
    <citation type="submission" date="2019-03" db="EMBL/GenBank/DDBJ databases">
        <title>Genomic Encyclopedia of Type Strains, Phase IV (KMG-IV): sequencing the most valuable type-strain genomes for metagenomic binning, comparative biology and taxonomic classification.</title>
        <authorList>
            <person name="Goeker M."/>
        </authorList>
    </citation>
    <scope>NUCLEOTIDE SEQUENCE [LARGE SCALE GENOMIC DNA]</scope>
    <source>
        <strain evidence="5 6">DSM 45765</strain>
    </source>
</reference>
<proteinExistence type="inferred from homology"/>
<dbReference type="GO" id="GO:0097163">
    <property type="term" value="F:sulfur carrier activity"/>
    <property type="evidence" value="ECO:0007669"/>
    <property type="project" value="UniProtKB-UniRule"/>
</dbReference>
<dbReference type="PIRSF" id="PIRSF015626">
    <property type="entry name" value="FdhD"/>
    <property type="match status" value="1"/>
</dbReference>
<keyword evidence="2 3" id="KW-0501">Molybdenum cofactor biosynthesis</keyword>
<comment type="subcellular location">
    <subcellularLocation>
        <location evidence="3">Cytoplasm</location>
    </subcellularLocation>
</comment>
<evidence type="ECO:0000256" key="1">
    <source>
        <dbReference type="ARBA" id="ARBA00022490"/>
    </source>
</evidence>
<comment type="similarity">
    <text evidence="3">Belongs to the FdhD family.</text>
</comment>
<dbReference type="EMBL" id="SLXQ01000010">
    <property type="protein sequence ID" value="TCP48568.1"/>
    <property type="molecule type" value="Genomic_DNA"/>
</dbReference>
<gene>
    <name evidence="3" type="primary">fdhD</name>
    <name evidence="5" type="ORF">EV191_110128</name>
</gene>
<dbReference type="OrthoDB" id="3197277at2"/>
<evidence type="ECO:0000256" key="2">
    <source>
        <dbReference type="ARBA" id="ARBA00023150"/>
    </source>
</evidence>
<dbReference type="PANTHER" id="PTHR30592">
    <property type="entry name" value="FORMATE DEHYDROGENASE"/>
    <property type="match status" value="1"/>
</dbReference>
<dbReference type="NCBIfam" id="NF001943">
    <property type="entry name" value="PRK00724.1-2"/>
    <property type="match status" value="1"/>
</dbReference>
<dbReference type="SUPFAM" id="SSF53927">
    <property type="entry name" value="Cytidine deaminase-like"/>
    <property type="match status" value="1"/>
</dbReference>
<accession>A0A4R2QJA8</accession>
<dbReference type="GO" id="GO:0016783">
    <property type="term" value="F:sulfurtransferase activity"/>
    <property type="evidence" value="ECO:0007669"/>
    <property type="project" value="InterPro"/>
</dbReference>
<comment type="function">
    <text evidence="3">Required for formate dehydrogenase (FDH) activity. Acts as a sulfur carrier protein that transfers sulfur from IscS to the molybdenum cofactor prior to its insertion into FDH.</text>
</comment>
<dbReference type="InterPro" id="IPR016193">
    <property type="entry name" value="Cytidine_deaminase-like"/>
</dbReference>
<name>A0A4R2QJA8_9PSEU</name>
<dbReference type="GO" id="GO:0006777">
    <property type="term" value="P:Mo-molybdopterin cofactor biosynthetic process"/>
    <property type="evidence" value="ECO:0007669"/>
    <property type="project" value="UniProtKB-UniRule"/>
</dbReference>